<reference evidence="7 8" key="1">
    <citation type="submission" date="2024-02" db="EMBL/GenBank/DDBJ databases">
        <authorList>
            <person name="Chen Y."/>
            <person name="Shah S."/>
            <person name="Dougan E. K."/>
            <person name="Thang M."/>
            <person name="Chan C."/>
        </authorList>
    </citation>
    <scope>NUCLEOTIDE SEQUENCE [LARGE SCALE GENOMIC DNA]</scope>
</reference>
<evidence type="ECO:0000259" key="6">
    <source>
        <dbReference type="Pfam" id="PF01619"/>
    </source>
</evidence>
<evidence type="ECO:0000313" key="7">
    <source>
        <dbReference type="EMBL" id="CAK9118073.1"/>
    </source>
</evidence>
<dbReference type="InterPro" id="IPR002872">
    <property type="entry name" value="Proline_DH_dom"/>
</dbReference>
<keyword evidence="8" id="KW-1185">Reference proteome</keyword>
<dbReference type="PANTHER" id="PTHR13914:SF0">
    <property type="entry name" value="PROLINE DEHYDROGENASE 1, MITOCHONDRIAL"/>
    <property type="match status" value="1"/>
</dbReference>
<sequence>MGASLQRIGTWKKRLLLHFSACGAFARLPKMQLLKMGRPTILAIPLLLDAEQSGRQPAVHLLARQLQREFNTEEPIVYDTVQMYLKASPQRLDQALHYAGQHGYIYAVKLVRGAYIEQERPFGTIFDTKEDTDAAFETAAEKILQAIVTKRPSAALMLATHNRSSLFNAVQMMEKLGLARNDQRVHFAQILGMVDNLTYALGLAGYNASKLLVFGQIHEVLPWLLRRTRENRDAFGAQAHELPVLRNEIRRRLLGRLGRVPR</sequence>
<dbReference type="EC" id="1.5.5.2" evidence="2 5"/>
<evidence type="ECO:0000256" key="3">
    <source>
        <dbReference type="ARBA" id="ARBA00023002"/>
    </source>
</evidence>
<evidence type="ECO:0000313" key="8">
    <source>
        <dbReference type="Proteomes" id="UP001642484"/>
    </source>
</evidence>
<dbReference type="Pfam" id="PF01619">
    <property type="entry name" value="Pro_dh"/>
    <property type="match status" value="1"/>
</dbReference>
<dbReference type="Proteomes" id="UP001642484">
    <property type="component" value="Unassembled WGS sequence"/>
</dbReference>
<comment type="catalytic activity">
    <reaction evidence="5">
        <text>L-proline + a quinone = (S)-1-pyrroline-5-carboxylate + a quinol + H(+)</text>
        <dbReference type="Rhea" id="RHEA:23784"/>
        <dbReference type="ChEBI" id="CHEBI:15378"/>
        <dbReference type="ChEBI" id="CHEBI:17388"/>
        <dbReference type="ChEBI" id="CHEBI:24646"/>
        <dbReference type="ChEBI" id="CHEBI:60039"/>
        <dbReference type="ChEBI" id="CHEBI:132124"/>
        <dbReference type="EC" id="1.5.5.2"/>
    </reaction>
</comment>
<evidence type="ECO:0000256" key="4">
    <source>
        <dbReference type="ARBA" id="ARBA00023062"/>
    </source>
</evidence>
<dbReference type="SUPFAM" id="SSF51730">
    <property type="entry name" value="FAD-linked oxidoreductase"/>
    <property type="match status" value="1"/>
</dbReference>
<keyword evidence="3 5" id="KW-0560">Oxidoreductase</keyword>
<comment type="cofactor">
    <cofactor evidence="5">
        <name>FAD</name>
        <dbReference type="ChEBI" id="CHEBI:57692"/>
    </cofactor>
</comment>
<protein>
    <recommendedName>
        <fullName evidence="2 5">Proline dehydrogenase</fullName>
        <ecNumber evidence="2 5">1.5.5.2</ecNumber>
    </recommendedName>
</protein>
<dbReference type="InterPro" id="IPR015659">
    <property type="entry name" value="Proline_oxidase"/>
</dbReference>
<keyword evidence="5" id="KW-0285">Flavoprotein</keyword>
<keyword evidence="4 5" id="KW-0642">Proline metabolism</keyword>
<comment type="function">
    <text evidence="5">Converts proline to delta-1-pyrroline-5-carboxylate.</text>
</comment>
<comment type="similarity">
    <text evidence="1 5">Belongs to the proline oxidase family.</text>
</comment>
<feature type="domain" description="Proline dehydrogenase" evidence="6">
    <location>
        <begin position="44"/>
        <end position="234"/>
    </location>
</feature>
<dbReference type="Gene3D" id="3.20.20.220">
    <property type="match status" value="1"/>
</dbReference>
<evidence type="ECO:0000256" key="2">
    <source>
        <dbReference type="ARBA" id="ARBA00012695"/>
    </source>
</evidence>
<dbReference type="InterPro" id="IPR029041">
    <property type="entry name" value="FAD-linked_oxidoreductase-like"/>
</dbReference>
<proteinExistence type="inferred from homology"/>
<organism evidence="7 8">
    <name type="scientific">Durusdinium trenchii</name>
    <dbReference type="NCBI Taxonomy" id="1381693"/>
    <lineage>
        <taxon>Eukaryota</taxon>
        <taxon>Sar</taxon>
        <taxon>Alveolata</taxon>
        <taxon>Dinophyceae</taxon>
        <taxon>Suessiales</taxon>
        <taxon>Symbiodiniaceae</taxon>
        <taxon>Durusdinium</taxon>
    </lineage>
</organism>
<gene>
    <name evidence="7" type="ORF">CCMP2556_LOCUS55260</name>
</gene>
<evidence type="ECO:0000256" key="1">
    <source>
        <dbReference type="ARBA" id="ARBA00005869"/>
    </source>
</evidence>
<evidence type="ECO:0000256" key="5">
    <source>
        <dbReference type="RuleBase" id="RU364054"/>
    </source>
</evidence>
<dbReference type="PANTHER" id="PTHR13914">
    <property type="entry name" value="PROLINE OXIDASE"/>
    <property type="match status" value="1"/>
</dbReference>
<name>A0ABP0T049_9DINO</name>
<dbReference type="EMBL" id="CAXAMN010028916">
    <property type="protein sequence ID" value="CAK9118073.1"/>
    <property type="molecule type" value="Genomic_DNA"/>
</dbReference>
<accession>A0ABP0T049</accession>
<keyword evidence="5" id="KW-0274">FAD</keyword>
<comment type="caution">
    <text evidence="7">The sequence shown here is derived from an EMBL/GenBank/DDBJ whole genome shotgun (WGS) entry which is preliminary data.</text>
</comment>